<proteinExistence type="predicted"/>
<dbReference type="SUPFAM" id="SSF55718">
    <property type="entry name" value="SCP-like"/>
    <property type="match status" value="1"/>
</dbReference>
<evidence type="ECO:0000313" key="2">
    <source>
        <dbReference type="EMBL" id="QKG84033.1"/>
    </source>
</evidence>
<feature type="domain" description="SCP2" evidence="1">
    <location>
        <begin position="11"/>
        <end position="104"/>
    </location>
</feature>
<dbReference type="KEGG" id="kpul:GXN76_05800"/>
<name>A0A7D4BVJ4_9BACL</name>
<dbReference type="EMBL" id="CP048104">
    <property type="protein sequence ID" value="QKG84033.1"/>
    <property type="molecule type" value="Genomic_DNA"/>
</dbReference>
<accession>A0A7D4BVJ4</accession>
<evidence type="ECO:0000313" key="3">
    <source>
        <dbReference type="Proteomes" id="UP000503088"/>
    </source>
</evidence>
<dbReference type="PANTHER" id="PTHR10094">
    <property type="entry name" value="STEROL CARRIER PROTEIN 2 SCP-2 FAMILY PROTEIN"/>
    <property type="match status" value="1"/>
</dbReference>
<sequence>MSAQEVLQKIVEKVNREPGEVQGMNVIYQFELSNQETHQVRLHHDQAAYTEGSPEKADCTLICSQENFIKLVEGKLNPTTAMMTGKLKIKGNLSLAVKLQSILKAYQ</sequence>
<dbReference type="PANTHER" id="PTHR10094:SF25">
    <property type="entry name" value="SCP2 STEROL-BINDING DOMAIN-CONTAINING PROTEIN 1"/>
    <property type="match status" value="1"/>
</dbReference>
<dbReference type="Gene3D" id="3.30.1050.10">
    <property type="entry name" value="SCP2 sterol-binding domain"/>
    <property type="match status" value="1"/>
</dbReference>
<dbReference type="GO" id="GO:0005829">
    <property type="term" value="C:cytosol"/>
    <property type="evidence" value="ECO:0007669"/>
    <property type="project" value="TreeGrafter"/>
</dbReference>
<dbReference type="RefSeq" id="WP_173221335.1">
    <property type="nucleotide sequence ID" value="NZ_CP048104.1"/>
</dbReference>
<organism evidence="2 3">
    <name type="scientific">Kroppenstedtia pulmonis</name>
    <dbReference type="NCBI Taxonomy" id="1380685"/>
    <lineage>
        <taxon>Bacteria</taxon>
        <taxon>Bacillati</taxon>
        <taxon>Bacillota</taxon>
        <taxon>Bacilli</taxon>
        <taxon>Bacillales</taxon>
        <taxon>Thermoactinomycetaceae</taxon>
        <taxon>Kroppenstedtia</taxon>
    </lineage>
</organism>
<gene>
    <name evidence="2" type="ORF">GXN76_05800</name>
</gene>
<keyword evidence="3" id="KW-1185">Reference proteome</keyword>
<dbReference type="InterPro" id="IPR036527">
    <property type="entry name" value="SCP2_sterol-bd_dom_sf"/>
</dbReference>
<protein>
    <submittedName>
        <fullName evidence="2">SCP2 sterol-binding domain-containing protein</fullName>
    </submittedName>
</protein>
<dbReference type="AlphaFoldDB" id="A0A7D4BVJ4"/>
<dbReference type="InterPro" id="IPR003033">
    <property type="entry name" value="SCP2_sterol-bd_dom"/>
</dbReference>
<reference evidence="2 3" key="1">
    <citation type="submission" date="2020-01" db="EMBL/GenBank/DDBJ databases">
        <authorList>
            <person name="Gulvik C.A."/>
            <person name="Batra D.G."/>
        </authorList>
    </citation>
    <scope>NUCLEOTIDE SEQUENCE [LARGE SCALE GENOMIC DNA]</scope>
    <source>
        <strain evidence="2 3">W9323</strain>
    </source>
</reference>
<dbReference type="Proteomes" id="UP000503088">
    <property type="component" value="Chromosome"/>
</dbReference>
<evidence type="ECO:0000259" key="1">
    <source>
        <dbReference type="Pfam" id="PF02036"/>
    </source>
</evidence>
<dbReference type="Pfam" id="PF02036">
    <property type="entry name" value="SCP2"/>
    <property type="match status" value="1"/>
</dbReference>